<dbReference type="CDD" id="cd01641">
    <property type="entry name" value="Bacterial_IMPase_like_1"/>
    <property type="match status" value="1"/>
</dbReference>
<gene>
    <name evidence="8" type="ORF">WJX81_008647</name>
</gene>
<dbReference type="GO" id="GO:0000105">
    <property type="term" value="P:L-histidine biosynthetic process"/>
    <property type="evidence" value="ECO:0007669"/>
    <property type="project" value="TreeGrafter"/>
</dbReference>
<proteinExistence type="inferred from homology"/>
<dbReference type="GO" id="GO:0004401">
    <property type="term" value="F:histidinol-phosphatase activity"/>
    <property type="evidence" value="ECO:0007669"/>
    <property type="project" value="InterPro"/>
</dbReference>
<feature type="binding site" evidence="6">
    <location>
        <position position="130"/>
    </location>
    <ligand>
        <name>Mg(2+)</name>
        <dbReference type="ChEBI" id="CHEBI:18420"/>
        <label>1</label>
        <note>catalytic</note>
    </ligand>
</feature>
<dbReference type="InterPro" id="IPR000760">
    <property type="entry name" value="Inositol_monophosphatase-like"/>
</dbReference>
<dbReference type="FunFam" id="3.40.190.80:FF:000013">
    <property type="entry name" value="Inositol monophosphatase"/>
    <property type="match status" value="1"/>
</dbReference>
<dbReference type="EMBL" id="JALJOU010000064">
    <property type="protein sequence ID" value="KAK9826515.1"/>
    <property type="molecule type" value="Genomic_DNA"/>
</dbReference>
<dbReference type="InterPro" id="IPR011809">
    <property type="entry name" value="His_9_proposed"/>
</dbReference>
<evidence type="ECO:0000256" key="4">
    <source>
        <dbReference type="ARBA" id="ARBA00022801"/>
    </source>
</evidence>
<name>A0AAW1QY57_9CHLO</name>
<evidence type="ECO:0000256" key="3">
    <source>
        <dbReference type="ARBA" id="ARBA00022723"/>
    </source>
</evidence>
<dbReference type="Pfam" id="PF00459">
    <property type="entry name" value="Inositol_P"/>
    <property type="match status" value="1"/>
</dbReference>
<sequence length="320" mass="33846">MTGTTRPGAPYTAGPRTAHRQGARPTCTPPGTALLPGIAGDVPEAFVELAHRLADAAAGVTRRYFRAPLAIEAKADESPVTIADREAEAVMRALVRQALPSHAVFGEESGMTPGDGIGGGEYLWIFDPIDGTKSFITGKPVFGTLVALLRRGEPVLGIIDQPIMRERWLGVRGRPTTLNGEEVHTRACASLEAAYLYATTPHMFAGASAAAFARVRDQVRCPLYGCDCYAYGLLAAGHCDLVVEADMKPYDYLALVPVVNGAGGRITDWQGGLLRWPQTPAGEPVLASTLPREVLAAGDARVHALALRALAWSGGHEGLS</sequence>
<feature type="binding site" evidence="6">
    <location>
        <position position="127"/>
    </location>
    <ligand>
        <name>Mg(2+)</name>
        <dbReference type="ChEBI" id="CHEBI:18420"/>
        <label>1</label>
        <note>catalytic</note>
    </ligand>
</feature>
<dbReference type="PANTHER" id="PTHR43200:SF6">
    <property type="entry name" value="3'(2'),5'-BISPHOSPHATE NUCLEOTIDASE"/>
    <property type="match status" value="1"/>
</dbReference>
<evidence type="ECO:0000313" key="9">
    <source>
        <dbReference type="Proteomes" id="UP001445335"/>
    </source>
</evidence>
<dbReference type="NCBIfam" id="TIGR02067">
    <property type="entry name" value="his_9_HisN"/>
    <property type="match status" value="1"/>
</dbReference>
<dbReference type="SUPFAM" id="SSF56655">
    <property type="entry name" value="Carbohydrate phosphatase"/>
    <property type="match status" value="1"/>
</dbReference>
<evidence type="ECO:0000256" key="5">
    <source>
        <dbReference type="ARBA" id="ARBA00022842"/>
    </source>
</evidence>
<evidence type="ECO:0000256" key="7">
    <source>
        <dbReference type="SAM" id="MobiDB-lite"/>
    </source>
</evidence>
<feature type="binding site" evidence="6">
    <location>
        <position position="107"/>
    </location>
    <ligand>
        <name>Mg(2+)</name>
        <dbReference type="ChEBI" id="CHEBI:18420"/>
        <label>1</label>
        <note>catalytic</note>
    </ligand>
</feature>
<dbReference type="Proteomes" id="UP001445335">
    <property type="component" value="Unassembled WGS sequence"/>
</dbReference>
<evidence type="ECO:0008006" key="10">
    <source>
        <dbReference type="Google" id="ProtNLM"/>
    </source>
</evidence>
<reference evidence="8 9" key="1">
    <citation type="journal article" date="2024" name="Nat. Commun.">
        <title>Phylogenomics reveals the evolutionary origins of lichenization in chlorophyte algae.</title>
        <authorList>
            <person name="Puginier C."/>
            <person name="Libourel C."/>
            <person name="Otte J."/>
            <person name="Skaloud P."/>
            <person name="Haon M."/>
            <person name="Grisel S."/>
            <person name="Petersen M."/>
            <person name="Berrin J.G."/>
            <person name="Delaux P.M."/>
            <person name="Dal Grande F."/>
            <person name="Keller J."/>
        </authorList>
    </citation>
    <scope>NUCLEOTIDE SEQUENCE [LARGE SCALE GENOMIC DNA]</scope>
    <source>
        <strain evidence="8 9">SAG 245.80</strain>
    </source>
</reference>
<evidence type="ECO:0000256" key="1">
    <source>
        <dbReference type="ARBA" id="ARBA00001946"/>
    </source>
</evidence>
<dbReference type="AlphaFoldDB" id="A0AAW1QY57"/>
<dbReference type="PANTHER" id="PTHR43200">
    <property type="entry name" value="PHOSPHATASE"/>
    <property type="match status" value="1"/>
</dbReference>
<keyword evidence="9" id="KW-1185">Reference proteome</keyword>
<dbReference type="InterPro" id="IPR051090">
    <property type="entry name" value="Inositol_monoP_superfamily"/>
</dbReference>
<keyword evidence="4" id="KW-0378">Hydrolase</keyword>
<evidence type="ECO:0000256" key="6">
    <source>
        <dbReference type="PIRSR" id="PIRSR600760-2"/>
    </source>
</evidence>
<dbReference type="PRINTS" id="PR00377">
    <property type="entry name" value="IMPHPHTASES"/>
</dbReference>
<dbReference type="Gene3D" id="3.40.190.80">
    <property type="match status" value="1"/>
</dbReference>
<accession>A0AAW1QY57</accession>
<comment type="caution">
    <text evidence="8">The sequence shown here is derived from an EMBL/GenBank/DDBJ whole genome shotgun (WGS) entry which is preliminary data.</text>
</comment>
<protein>
    <recommendedName>
        <fullName evidence="10">Histidinol-phosphatase</fullName>
    </recommendedName>
</protein>
<comment type="cofactor">
    <cofactor evidence="1 6">
        <name>Mg(2+)</name>
        <dbReference type="ChEBI" id="CHEBI:18420"/>
    </cofactor>
</comment>
<keyword evidence="3 6" id="KW-0479">Metal-binding</keyword>
<comment type="similarity">
    <text evidence="2">Belongs to the inositol monophosphatase superfamily.</text>
</comment>
<feature type="binding site" evidence="6">
    <location>
        <position position="251"/>
    </location>
    <ligand>
        <name>Mg(2+)</name>
        <dbReference type="ChEBI" id="CHEBI:18420"/>
        <label>1</label>
        <note>catalytic</note>
    </ligand>
</feature>
<dbReference type="Gene3D" id="3.30.540.10">
    <property type="entry name" value="Fructose-1,6-Bisphosphatase, subunit A, domain 1"/>
    <property type="match status" value="1"/>
</dbReference>
<keyword evidence="5 6" id="KW-0460">Magnesium</keyword>
<feature type="region of interest" description="Disordered" evidence="7">
    <location>
        <begin position="1"/>
        <end position="32"/>
    </location>
</feature>
<evidence type="ECO:0000313" key="8">
    <source>
        <dbReference type="EMBL" id="KAK9826515.1"/>
    </source>
</evidence>
<organism evidence="8 9">
    <name type="scientific">Elliptochloris bilobata</name>
    <dbReference type="NCBI Taxonomy" id="381761"/>
    <lineage>
        <taxon>Eukaryota</taxon>
        <taxon>Viridiplantae</taxon>
        <taxon>Chlorophyta</taxon>
        <taxon>core chlorophytes</taxon>
        <taxon>Trebouxiophyceae</taxon>
        <taxon>Trebouxiophyceae incertae sedis</taxon>
        <taxon>Elliptochloris clade</taxon>
        <taxon>Elliptochloris</taxon>
    </lineage>
</organism>
<feature type="binding site" evidence="6">
    <location>
        <position position="129"/>
    </location>
    <ligand>
        <name>Mg(2+)</name>
        <dbReference type="ChEBI" id="CHEBI:18420"/>
        <label>1</label>
        <note>catalytic</note>
    </ligand>
</feature>
<dbReference type="GO" id="GO:0046872">
    <property type="term" value="F:metal ion binding"/>
    <property type="evidence" value="ECO:0007669"/>
    <property type="project" value="UniProtKB-KW"/>
</dbReference>
<evidence type="ECO:0000256" key="2">
    <source>
        <dbReference type="ARBA" id="ARBA00009759"/>
    </source>
</evidence>